<accession>A0A0R1WLR9</accession>
<organism evidence="1 2">
    <name type="scientific">Ligilactobacillus hayakitensis DSM 18933 = JCM 14209</name>
    <dbReference type="NCBI Taxonomy" id="1423755"/>
    <lineage>
        <taxon>Bacteria</taxon>
        <taxon>Bacillati</taxon>
        <taxon>Bacillota</taxon>
        <taxon>Bacilli</taxon>
        <taxon>Lactobacillales</taxon>
        <taxon>Lactobacillaceae</taxon>
        <taxon>Ligilactobacillus</taxon>
    </lineage>
</organism>
<dbReference type="PANTHER" id="PTHR43235">
    <property type="entry name" value="GLUTAMINE AMIDOTRANSFERASE PB2B2.05-RELATED"/>
    <property type="match status" value="1"/>
</dbReference>
<dbReference type="Gene3D" id="3.40.50.880">
    <property type="match status" value="1"/>
</dbReference>
<dbReference type="eggNOG" id="COG2071">
    <property type="taxonomic scope" value="Bacteria"/>
</dbReference>
<dbReference type="GO" id="GO:0006598">
    <property type="term" value="P:polyamine catabolic process"/>
    <property type="evidence" value="ECO:0007669"/>
    <property type="project" value="TreeGrafter"/>
</dbReference>
<evidence type="ECO:0000313" key="1">
    <source>
        <dbReference type="EMBL" id="KRM18824.1"/>
    </source>
</evidence>
<dbReference type="Pfam" id="PF07722">
    <property type="entry name" value="Peptidase_C26"/>
    <property type="match status" value="1"/>
</dbReference>
<reference evidence="1 2" key="1">
    <citation type="journal article" date="2015" name="Genome Announc.">
        <title>Expanding the biotechnology potential of lactobacilli through comparative genomics of 213 strains and associated genera.</title>
        <authorList>
            <person name="Sun Z."/>
            <person name="Harris H.M."/>
            <person name="McCann A."/>
            <person name="Guo C."/>
            <person name="Argimon S."/>
            <person name="Zhang W."/>
            <person name="Yang X."/>
            <person name="Jeffery I.B."/>
            <person name="Cooney J.C."/>
            <person name="Kagawa T.F."/>
            <person name="Liu W."/>
            <person name="Song Y."/>
            <person name="Salvetti E."/>
            <person name="Wrobel A."/>
            <person name="Rasinkangas P."/>
            <person name="Parkhill J."/>
            <person name="Rea M.C."/>
            <person name="O'Sullivan O."/>
            <person name="Ritari J."/>
            <person name="Douillard F.P."/>
            <person name="Paul Ross R."/>
            <person name="Yang R."/>
            <person name="Briner A.E."/>
            <person name="Felis G.E."/>
            <person name="de Vos W.M."/>
            <person name="Barrangou R."/>
            <person name="Klaenhammer T.R."/>
            <person name="Caufield P.W."/>
            <person name="Cui Y."/>
            <person name="Zhang H."/>
            <person name="O'Toole P.W."/>
        </authorList>
    </citation>
    <scope>NUCLEOTIDE SEQUENCE [LARGE SCALE GENOMIC DNA]</scope>
    <source>
        <strain evidence="1 2">DSM 18933</strain>
    </source>
</reference>
<dbReference type="InterPro" id="IPR029062">
    <property type="entry name" value="Class_I_gatase-like"/>
</dbReference>
<dbReference type="PROSITE" id="PS51273">
    <property type="entry name" value="GATASE_TYPE_1"/>
    <property type="match status" value="1"/>
</dbReference>
<proteinExistence type="predicted"/>
<dbReference type="PANTHER" id="PTHR43235:SF1">
    <property type="entry name" value="GLUTAMINE AMIDOTRANSFERASE PB2B2.05-RELATED"/>
    <property type="match status" value="1"/>
</dbReference>
<name>A0A0R1WLR9_9LACO</name>
<evidence type="ECO:0000313" key="2">
    <source>
        <dbReference type="Proteomes" id="UP000051054"/>
    </source>
</evidence>
<sequence length="246" mass="27410">MNMKRKPIIGISGGVRFDKGNDPFPGYPRSYVNEDYVKGVEVNGGIPFIIPVTKDLEIAKAQVAAVDAIVLSGGDDVDPANYNEEPLAKIGSTYYERDLFDYTLLEEALRQDKPVLAICRGLQIVNTYFNGTLYQDLSYANLGDKLIKHMAPNNISDFSHHVSINDKTELYKLIPQKKVRVNSLHHQAVKKVGEGLTVAATSEDGIVEALVSEKYPKLIAVQWHPEKIFNSSKYANILFENLIKQA</sequence>
<dbReference type="PATRIC" id="fig|1423755.3.peg.663"/>
<dbReference type="SUPFAM" id="SSF52317">
    <property type="entry name" value="Class I glutamine amidotransferase-like"/>
    <property type="match status" value="1"/>
</dbReference>
<dbReference type="InterPro" id="IPR011697">
    <property type="entry name" value="Peptidase_C26"/>
</dbReference>
<dbReference type="CDD" id="cd01745">
    <property type="entry name" value="GATase1_2"/>
    <property type="match status" value="1"/>
</dbReference>
<dbReference type="AlphaFoldDB" id="A0A0R1WLR9"/>
<dbReference type="RefSeq" id="WP_035519715.1">
    <property type="nucleotide sequence ID" value="NZ_AZGD01000090.1"/>
</dbReference>
<dbReference type="InterPro" id="IPR044668">
    <property type="entry name" value="PuuD-like"/>
</dbReference>
<keyword evidence="2" id="KW-1185">Reference proteome</keyword>
<dbReference type="EMBL" id="AZGD01000090">
    <property type="protein sequence ID" value="KRM18824.1"/>
    <property type="molecule type" value="Genomic_DNA"/>
</dbReference>
<protein>
    <submittedName>
        <fullName evidence="1">Uncharacterized protein</fullName>
    </submittedName>
</protein>
<dbReference type="GO" id="GO:0005829">
    <property type="term" value="C:cytosol"/>
    <property type="evidence" value="ECO:0007669"/>
    <property type="project" value="TreeGrafter"/>
</dbReference>
<dbReference type="STRING" id="1423755.FC40_GL000609"/>
<comment type="caution">
    <text evidence="1">The sequence shown here is derived from an EMBL/GenBank/DDBJ whole genome shotgun (WGS) entry which is preliminary data.</text>
</comment>
<dbReference type="Proteomes" id="UP000051054">
    <property type="component" value="Unassembled WGS sequence"/>
</dbReference>
<dbReference type="GO" id="GO:0033969">
    <property type="term" value="F:gamma-glutamyl-gamma-aminobutyrate hydrolase activity"/>
    <property type="evidence" value="ECO:0007669"/>
    <property type="project" value="TreeGrafter"/>
</dbReference>
<gene>
    <name evidence="1" type="ORF">FC40_GL000609</name>
</gene>